<dbReference type="InterPro" id="IPR052956">
    <property type="entry name" value="Mesenchyme-surface_protein"/>
</dbReference>
<name>Q1YJW7_AURMS</name>
<proteinExistence type="predicted"/>
<dbReference type="InterPro" id="IPR015943">
    <property type="entry name" value="WD40/YVTN_repeat-like_dom_sf"/>
</dbReference>
<dbReference type="InterPro" id="IPR011044">
    <property type="entry name" value="Quino_amine_DH_bsu"/>
</dbReference>
<protein>
    <recommendedName>
        <fullName evidence="2">Phytase-like domain-containing protein</fullName>
    </recommendedName>
</protein>
<dbReference type="InterPro" id="IPR027372">
    <property type="entry name" value="Phytase-like_dom"/>
</dbReference>
<dbReference type="SUPFAM" id="SSF50969">
    <property type="entry name" value="YVTN repeat-like/Quinoprotein amine dehydrogenase"/>
    <property type="match status" value="1"/>
</dbReference>
<evidence type="ECO:0000313" key="4">
    <source>
        <dbReference type="Proteomes" id="UP000000321"/>
    </source>
</evidence>
<dbReference type="EMBL" id="AAPJ01000002">
    <property type="protein sequence ID" value="EAS50756.1"/>
    <property type="molecule type" value="Genomic_DNA"/>
</dbReference>
<accession>Q1YJW7</accession>
<evidence type="ECO:0000313" key="3">
    <source>
        <dbReference type="EMBL" id="EAS50756.1"/>
    </source>
</evidence>
<reference evidence="3 4" key="1">
    <citation type="journal article" date="2008" name="Appl. Environ. Microbiol.">
        <title>Genomic insights into Mn(II) oxidation by the marine alphaproteobacterium Aurantimonas sp. strain SI85-9A1.</title>
        <authorList>
            <person name="Dick G.J."/>
            <person name="Podell S."/>
            <person name="Johnson H.A."/>
            <person name="Rivera-Espinoza Y."/>
            <person name="Bernier-Latmani R."/>
            <person name="McCarthy J.K."/>
            <person name="Torpey J.W."/>
            <person name="Clement B.G."/>
            <person name="Gaasterland T."/>
            <person name="Tebo B.M."/>
        </authorList>
    </citation>
    <scope>NUCLEOTIDE SEQUENCE [LARGE SCALE GENOMIC DNA]</scope>
    <source>
        <strain evidence="3 4">SI85-9A1</strain>
    </source>
</reference>
<evidence type="ECO:0000256" key="1">
    <source>
        <dbReference type="SAM" id="SignalP"/>
    </source>
</evidence>
<dbReference type="BioCyc" id="AURANTIMONAS:SI859A1_00879-MONOMER"/>
<feature type="signal peptide" evidence="1">
    <location>
        <begin position="1"/>
        <end position="19"/>
    </location>
</feature>
<feature type="domain" description="Phytase-like" evidence="2">
    <location>
        <begin position="450"/>
        <end position="710"/>
    </location>
</feature>
<dbReference type="Gene3D" id="2.130.10.10">
    <property type="entry name" value="YVTN repeat-like/Quinoprotein amine dehydrogenase"/>
    <property type="match status" value="1"/>
</dbReference>
<gene>
    <name evidence="3" type="ORF">SI859A1_00879</name>
</gene>
<dbReference type="PANTHER" id="PTHR46928:SF1">
    <property type="entry name" value="MESENCHYME-SPECIFIC CELL SURFACE GLYCOPROTEIN"/>
    <property type="match status" value="1"/>
</dbReference>
<comment type="caution">
    <text evidence="3">The sequence shown here is derived from an EMBL/GenBank/DDBJ whole genome shotgun (WGS) entry which is preliminary data.</text>
</comment>
<dbReference type="HOGENOM" id="CLU_010077_0_0_5"/>
<keyword evidence="4" id="KW-1185">Reference proteome</keyword>
<sequence>MISPLRLSLAALLATSALAAPATAMAEPVFRRIAAFPVARNLPADMPTETETSSEIIAASTDGNTLIYSDSPAGGIGLIDITDPKAPQPGGFLSMDGEPTSVAVAGRNVLVGVNTSPSYTAPSGRLAVIDIAAKAETASCDLGGQPDSVAVSKDGAYAAIAIENERDEDLDEGALPQMPAGFLAVVKLADGVPDCASLTKIELTGLADIAPEDPEPEYVDFNEAGEIVVSLQENNHFAIVEAATGEVIADFSAGAVDLDGIDTEDDRGLAFTGSQAGRKREPDTVQWIDNDHFISANEGDYEGGSRSFTVWNRDGSVAWESGPSFEYEVIRAGHYPDKRSDAKGVEPEGLEIATFDGTTYAFVLSERGSAVGVYRLGDGDPVFTQLLPSGIAPEGAIAIPSRNLLVTSNEADLVEDGGARSHVMIYERGEGENAYPIIVSEDDADGRPVGWGALSGLAADADSATTLHAVSDSFYKKQPAIFTIDASGKPARITAKMIVTRDGKPAEALDLEGITADGAGGFWLASEGNPDKDVPHQLLHVDGEGAITEEVPFPEALVAGSTRFGAEGVTMDGETLWVAIQREWEDDAKGTVKLLAYKPASQEWSAVRYPLESAEKGWVGLSEITANGDWLYVLERDNQIGNAARLKKLYRVAKTDLKPAPLGGELPTVTKEEVHDFLPDLKATGGYVVDKIEGFTIAGDGTAYAVTDNDGVDDSSGETLFFSIGKL</sequence>
<organism evidence="3 4">
    <name type="scientific">Aurantimonas manganoxydans (strain ATCC BAA-1229 / DSM 21871 / SI85-9A1)</name>
    <dbReference type="NCBI Taxonomy" id="287752"/>
    <lineage>
        <taxon>Bacteria</taxon>
        <taxon>Pseudomonadati</taxon>
        <taxon>Pseudomonadota</taxon>
        <taxon>Alphaproteobacteria</taxon>
        <taxon>Hyphomicrobiales</taxon>
        <taxon>Aurantimonadaceae</taxon>
        <taxon>Aurantimonas</taxon>
    </lineage>
</organism>
<dbReference type="PANTHER" id="PTHR46928">
    <property type="entry name" value="MESENCHYME-SPECIFIC CELL SURFACE GLYCOPROTEIN"/>
    <property type="match status" value="1"/>
</dbReference>
<dbReference type="Proteomes" id="UP000000321">
    <property type="component" value="Unassembled WGS sequence"/>
</dbReference>
<dbReference type="AlphaFoldDB" id="Q1YJW7"/>
<keyword evidence="1" id="KW-0732">Signal</keyword>
<evidence type="ECO:0000259" key="2">
    <source>
        <dbReference type="Pfam" id="PF13449"/>
    </source>
</evidence>
<feature type="chain" id="PRO_5004198012" description="Phytase-like domain-containing protein" evidence="1">
    <location>
        <begin position="20"/>
        <end position="727"/>
    </location>
</feature>
<dbReference type="Pfam" id="PF13449">
    <property type="entry name" value="Phytase-like"/>
    <property type="match status" value="1"/>
</dbReference>